<reference evidence="4 5" key="1">
    <citation type="submission" date="2018-09" db="EMBL/GenBank/DDBJ databases">
        <title>Micromonospora sp. nov. MS1-9, isolated from a root of Musa sp.</title>
        <authorList>
            <person name="Kuncharoen N."/>
            <person name="Kudo T."/>
            <person name="Ohkuma M."/>
            <person name="Yuki M."/>
            <person name="Tanasupawat S."/>
        </authorList>
    </citation>
    <scope>NUCLEOTIDE SEQUENCE [LARGE SCALE GENOMIC DNA]</scope>
    <source>
        <strain evidence="3 5">MS1-9</strain>
        <strain evidence="2 4">NGC1-4</strain>
    </source>
</reference>
<evidence type="ECO:0000313" key="2">
    <source>
        <dbReference type="EMBL" id="RKN23578.1"/>
    </source>
</evidence>
<feature type="transmembrane region" description="Helical" evidence="1">
    <location>
        <begin position="170"/>
        <end position="191"/>
    </location>
</feature>
<keyword evidence="1" id="KW-1133">Transmembrane helix</keyword>
<evidence type="ECO:0000313" key="3">
    <source>
        <dbReference type="EMBL" id="RKN27987.1"/>
    </source>
</evidence>
<dbReference type="Proteomes" id="UP000275865">
    <property type="component" value="Unassembled WGS sequence"/>
</dbReference>
<name>A0A3A9Y8Q0_9ACTN</name>
<feature type="transmembrane region" description="Helical" evidence="1">
    <location>
        <begin position="77"/>
        <end position="101"/>
    </location>
</feature>
<sequence>MIWLTWRQHRRQALFTLVALLALAALMIPTGLMMRASYADKGLAECLRVLNAVQPDPGRAGPCSRALNQFADQFNSMSLLGVLFLVLPLIVGLFWGAPLVAREVEQGTHRFAWTQGIGRRQWALVKFGFVAVVAVLVAVVYGLGMSWWVAPLTGAAQQNRFDVFFFDMQGVTPIGYTLFAVALGICAGVYWPRMMPAMAVTLGGFIGLRILLTVLARPHYLPLETRAIPIEGTIGEPGGASGDWIIDKGIRDAGGTMVLPGAQAACGAESARPAGGRCPPLEEFGEGAYNWQLFQPADRFWLFQGIESGIFVALAAVLLYLAVRRIRRVA</sequence>
<dbReference type="RefSeq" id="WP_120673260.1">
    <property type="nucleotide sequence ID" value="NZ_RAZS01000001.1"/>
</dbReference>
<feature type="transmembrane region" description="Helical" evidence="1">
    <location>
        <begin position="122"/>
        <end position="150"/>
    </location>
</feature>
<proteinExistence type="predicted"/>
<dbReference type="OrthoDB" id="3579673at2"/>
<dbReference type="EMBL" id="RAZS01000001">
    <property type="protein sequence ID" value="RKN23578.1"/>
    <property type="molecule type" value="Genomic_DNA"/>
</dbReference>
<gene>
    <name evidence="3" type="ORF">D7044_27725</name>
    <name evidence="2" type="ORF">D7147_00490</name>
</gene>
<evidence type="ECO:0000313" key="5">
    <source>
        <dbReference type="Proteomes" id="UP000275865"/>
    </source>
</evidence>
<feature type="transmembrane region" description="Helical" evidence="1">
    <location>
        <begin position="300"/>
        <end position="323"/>
    </location>
</feature>
<comment type="caution">
    <text evidence="3">The sequence shown here is derived from an EMBL/GenBank/DDBJ whole genome shotgun (WGS) entry which is preliminary data.</text>
</comment>
<dbReference type="AlphaFoldDB" id="A0A3A9Y8Q0"/>
<organism evidence="3 5">
    <name type="scientific">Micromonospora musae</name>
    <dbReference type="NCBI Taxonomy" id="1894970"/>
    <lineage>
        <taxon>Bacteria</taxon>
        <taxon>Bacillati</taxon>
        <taxon>Actinomycetota</taxon>
        <taxon>Actinomycetes</taxon>
        <taxon>Micromonosporales</taxon>
        <taxon>Micromonosporaceae</taxon>
        <taxon>Micromonospora</taxon>
    </lineage>
</organism>
<evidence type="ECO:0000313" key="4">
    <source>
        <dbReference type="Proteomes" id="UP000271548"/>
    </source>
</evidence>
<keyword evidence="1" id="KW-0812">Transmembrane</keyword>
<protein>
    <submittedName>
        <fullName evidence="3">Transporter</fullName>
    </submittedName>
</protein>
<feature type="transmembrane region" description="Helical" evidence="1">
    <location>
        <begin position="198"/>
        <end position="216"/>
    </location>
</feature>
<dbReference type="Proteomes" id="UP000271548">
    <property type="component" value="Unassembled WGS sequence"/>
</dbReference>
<keyword evidence="4" id="KW-1185">Reference proteome</keyword>
<accession>A0A3A9Y8Q0</accession>
<evidence type="ECO:0000256" key="1">
    <source>
        <dbReference type="SAM" id="Phobius"/>
    </source>
</evidence>
<keyword evidence="1" id="KW-0472">Membrane</keyword>
<dbReference type="EMBL" id="RAZT01000017">
    <property type="protein sequence ID" value="RKN27987.1"/>
    <property type="molecule type" value="Genomic_DNA"/>
</dbReference>